<evidence type="ECO:0000313" key="2">
    <source>
        <dbReference type="Proteomes" id="UP000194948"/>
    </source>
</evidence>
<keyword evidence="2" id="KW-1185">Reference proteome</keyword>
<protein>
    <submittedName>
        <fullName evidence="1">Uncharacterized protein</fullName>
    </submittedName>
</protein>
<name>A0A242ANQ5_9ENTE</name>
<dbReference type="AlphaFoldDB" id="A0A242ANQ5"/>
<accession>A0A242ANQ5</accession>
<gene>
    <name evidence="1" type="ORF">A5821_002250</name>
</gene>
<organism evidence="1 2">
    <name type="scientific">Candidatus Enterococcus palustris</name>
    <dbReference type="NCBI Taxonomy" id="1834189"/>
    <lineage>
        <taxon>Bacteria</taxon>
        <taxon>Bacillati</taxon>
        <taxon>Bacillota</taxon>
        <taxon>Bacilli</taxon>
        <taxon>Lactobacillales</taxon>
        <taxon>Enterococcaceae</taxon>
        <taxon>Enterococcus</taxon>
    </lineage>
</organism>
<reference evidence="1 2" key="2">
    <citation type="submission" date="2024-03" db="EMBL/GenBank/DDBJ databases">
        <title>The Genome Sequence of Enterococcus sp. DIV0205d.</title>
        <authorList>
            <consortium name="The Broad Institute Genomics Platform"/>
            <consortium name="The Broad Institute Microbial Omics Core"/>
            <consortium name="The Broad Institute Genomic Center for Infectious Diseases"/>
            <person name="Earl A."/>
            <person name="Manson A."/>
            <person name="Gilmore M."/>
            <person name="Schwartman J."/>
            <person name="Shea T."/>
            <person name="Abouelleil A."/>
            <person name="Cao P."/>
            <person name="Chapman S."/>
            <person name="Cusick C."/>
            <person name="Young S."/>
            <person name="Neafsey D."/>
            <person name="Nusbaum C."/>
            <person name="Birren B."/>
        </authorList>
    </citation>
    <scope>NUCLEOTIDE SEQUENCE [LARGE SCALE GENOMIC DNA]</scope>
    <source>
        <strain evidence="1 2">7F3_DIV0205</strain>
    </source>
</reference>
<sequence length="76" mass="8960">MLLYKNRSGTFSINKKYRVPHIPSQSLRQAFVLDLLNHVINSSIIKFLFGQAETSNMLRKVYGHTNERFEEYRQAN</sequence>
<dbReference type="EMBL" id="CP147244">
    <property type="protein sequence ID" value="WYK01124.1"/>
    <property type="molecule type" value="Genomic_DNA"/>
</dbReference>
<proteinExistence type="predicted"/>
<reference evidence="2" key="1">
    <citation type="submission" date="2017-05" db="EMBL/GenBank/DDBJ databases">
        <title>The Genome Sequence of EEnterococcus faecalis 9F2_4866.</title>
        <authorList>
            <consortium name="The Broad Institute Genomics Platform"/>
            <consortium name="The Broad Institute Genomic Center for Infectious Diseases"/>
            <person name="Earl A."/>
            <person name="Manson A."/>
            <person name="Schwartman J."/>
            <person name="Gilmore M."/>
            <person name="Abouelleil A."/>
            <person name="Cao P."/>
            <person name="Chapman S."/>
            <person name="Cusick C."/>
            <person name="Shea T."/>
            <person name="Young S."/>
            <person name="Neafsey D."/>
            <person name="Nusbaum C."/>
            <person name="Birren B."/>
        </authorList>
    </citation>
    <scope>NUCLEOTIDE SEQUENCE [LARGE SCALE GENOMIC DNA]</scope>
    <source>
        <strain evidence="2">7F3_DIV0205</strain>
    </source>
</reference>
<dbReference type="Proteomes" id="UP000194948">
    <property type="component" value="Chromosome"/>
</dbReference>
<evidence type="ECO:0000313" key="1">
    <source>
        <dbReference type="EMBL" id="WYK01124.1"/>
    </source>
</evidence>